<dbReference type="RefSeq" id="WP_167178252.1">
    <property type="nucleotide sequence ID" value="NZ_BAAAEJ010000009.1"/>
</dbReference>
<accession>A0ABN0YK57</accession>
<name>A0ABN0YK57_9CAUL</name>
<dbReference type="Pfam" id="PF05134">
    <property type="entry name" value="T2SSL"/>
    <property type="match status" value="1"/>
</dbReference>
<evidence type="ECO:0000313" key="3">
    <source>
        <dbReference type="Proteomes" id="UP001500791"/>
    </source>
</evidence>
<keyword evidence="3" id="KW-1185">Reference proteome</keyword>
<protein>
    <recommendedName>
        <fullName evidence="1">GspL cytoplasmic actin-ATPase-like domain-containing protein</fullName>
    </recommendedName>
</protein>
<evidence type="ECO:0000259" key="1">
    <source>
        <dbReference type="Pfam" id="PF05134"/>
    </source>
</evidence>
<dbReference type="InterPro" id="IPR007812">
    <property type="entry name" value="T2SS_protein-GspL"/>
</dbReference>
<dbReference type="Proteomes" id="UP001500791">
    <property type="component" value="Unassembled WGS sequence"/>
</dbReference>
<dbReference type="InterPro" id="IPR024230">
    <property type="entry name" value="GspL_cyto_dom"/>
</dbReference>
<dbReference type="SUPFAM" id="SSF53067">
    <property type="entry name" value="Actin-like ATPase domain"/>
    <property type="match status" value="1"/>
</dbReference>
<dbReference type="Gene3D" id="3.30.420.380">
    <property type="match status" value="1"/>
</dbReference>
<reference evidence="2 3" key="1">
    <citation type="journal article" date="2019" name="Int. J. Syst. Evol. Microbiol.">
        <title>The Global Catalogue of Microorganisms (GCM) 10K type strain sequencing project: providing services to taxonomists for standard genome sequencing and annotation.</title>
        <authorList>
            <consortium name="The Broad Institute Genomics Platform"/>
            <consortium name="The Broad Institute Genome Sequencing Center for Infectious Disease"/>
            <person name="Wu L."/>
            <person name="Ma J."/>
        </authorList>
    </citation>
    <scope>NUCLEOTIDE SEQUENCE [LARGE SCALE GENOMIC DNA]</scope>
    <source>
        <strain evidence="2 3">JCM 13476</strain>
    </source>
</reference>
<dbReference type="InterPro" id="IPR043129">
    <property type="entry name" value="ATPase_NBD"/>
</dbReference>
<evidence type="ECO:0000313" key="2">
    <source>
        <dbReference type="EMBL" id="GAA0398153.1"/>
    </source>
</evidence>
<comment type="caution">
    <text evidence="2">The sequence shown here is derived from an EMBL/GenBank/DDBJ whole genome shotgun (WGS) entry which is preliminary data.</text>
</comment>
<feature type="domain" description="GspL cytoplasmic actin-ATPase-like" evidence="1">
    <location>
        <begin position="50"/>
        <end position="178"/>
    </location>
</feature>
<sequence>MNAKTIVFLPAAAGMAANWRKLSVDGNVLERGLLPPDATFEMVADGIAVAPAEDVSVRWLTLPKGSPLQQVAAARWQMSELLGHDLVDDEVVLGQISPSGTTPVAVVRRSLLAAWQSWIEGAGLNVASLVPAQLCVPFEGEVVHALRTETDSVIVSGDGLAVIVASDWVKTITDGRPVQWIEPDQTLDTLAYGAVSCPLNLLSSATPKGRKTAGWKQIAALAAVLALSPAWVGLFHIAHDKWVENTANIAAKAQAVEFMPDLARQADALEQAERRLAVQPPLGSYAKTIAALTTVIEDKPGSTMAEVAGIGGEVRGVLQLRSNEDIAAIRDGLLRYGLDFRDCQPVSEDGQTVCAFVIGAAR</sequence>
<dbReference type="EMBL" id="BAAAEJ010000009">
    <property type="protein sequence ID" value="GAA0398153.1"/>
    <property type="molecule type" value="Genomic_DNA"/>
</dbReference>
<dbReference type="NCBIfam" id="TIGR01709">
    <property type="entry name" value="typeII_sec_gspL"/>
    <property type="match status" value="1"/>
</dbReference>
<proteinExistence type="predicted"/>
<organism evidence="2 3">
    <name type="scientific">Brevundimonas terrae</name>
    <dbReference type="NCBI Taxonomy" id="363631"/>
    <lineage>
        <taxon>Bacteria</taxon>
        <taxon>Pseudomonadati</taxon>
        <taxon>Pseudomonadota</taxon>
        <taxon>Alphaproteobacteria</taxon>
        <taxon>Caulobacterales</taxon>
        <taxon>Caulobacteraceae</taxon>
        <taxon>Brevundimonas</taxon>
    </lineage>
</organism>
<gene>
    <name evidence="2" type="ORF">GCM10009093_25950</name>
</gene>